<evidence type="ECO:0000259" key="3">
    <source>
        <dbReference type="Pfam" id="PF01494"/>
    </source>
</evidence>
<dbReference type="SUPFAM" id="SSF51905">
    <property type="entry name" value="FAD/NAD(P)-binding domain"/>
    <property type="match status" value="1"/>
</dbReference>
<name>W5TIW6_9NOCA</name>
<evidence type="ECO:0000256" key="2">
    <source>
        <dbReference type="ARBA" id="ARBA00023033"/>
    </source>
</evidence>
<dbReference type="PATRIC" id="fig|1415166.3.peg.4441"/>
<reference evidence="4 5" key="1">
    <citation type="journal article" date="2014" name="Appl. Environ. Microbiol.">
        <title>Insights into the Microbial Degradation of Rubber and Gutta-Percha by Analysis of the Complete Genome of Nocardia nova SH22a.</title>
        <authorList>
            <person name="Luo Q."/>
            <person name="Hiessl S."/>
            <person name="Poehlein A."/>
            <person name="Daniel R."/>
            <person name="Steinbuchel A."/>
        </authorList>
    </citation>
    <scope>NUCLEOTIDE SEQUENCE [LARGE SCALE GENOMIC DNA]</scope>
    <source>
        <strain evidence="4">SH22a</strain>
    </source>
</reference>
<organism evidence="4 5">
    <name type="scientific">Nocardia nova SH22a</name>
    <dbReference type="NCBI Taxonomy" id="1415166"/>
    <lineage>
        <taxon>Bacteria</taxon>
        <taxon>Bacillati</taxon>
        <taxon>Actinomycetota</taxon>
        <taxon>Actinomycetes</taxon>
        <taxon>Mycobacteriales</taxon>
        <taxon>Nocardiaceae</taxon>
        <taxon>Nocardia</taxon>
    </lineage>
</organism>
<dbReference type="AlphaFoldDB" id="W5TIW6"/>
<keyword evidence="1" id="KW-0560">Oxidoreductase</keyword>
<keyword evidence="5" id="KW-1185">Reference proteome</keyword>
<dbReference type="Proteomes" id="UP000019150">
    <property type="component" value="Chromosome"/>
</dbReference>
<dbReference type="EMBL" id="CP006850">
    <property type="protein sequence ID" value="AHH19109.1"/>
    <property type="molecule type" value="Genomic_DNA"/>
</dbReference>
<evidence type="ECO:0000256" key="1">
    <source>
        <dbReference type="ARBA" id="ARBA00023002"/>
    </source>
</evidence>
<dbReference type="InterPro" id="IPR050493">
    <property type="entry name" value="FAD-dep_Monooxygenase_BioMet"/>
</dbReference>
<feature type="domain" description="FAD-binding" evidence="3">
    <location>
        <begin position="9"/>
        <end position="289"/>
    </location>
</feature>
<proteinExistence type="predicted"/>
<dbReference type="eggNOG" id="COG0654">
    <property type="taxonomic scope" value="Bacteria"/>
</dbReference>
<dbReference type="OrthoDB" id="4568714at2"/>
<dbReference type="GO" id="GO:0071949">
    <property type="term" value="F:FAD binding"/>
    <property type="evidence" value="ECO:0007669"/>
    <property type="project" value="InterPro"/>
</dbReference>
<gene>
    <name evidence="4" type="ORF">NONO_c43250</name>
</gene>
<dbReference type="PANTHER" id="PTHR13789:SF309">
    <property type="entry name" value="PUTATIVE (AFU_ORTHOLOGUE AFUA_6G14510)-RELATED"/>
    <property type="match status" value="1"/>
</dbReference>
<dbReference type="GO" id="GO:0004497">
    <property type="term" value="F:monooxygenase activity"/>
    <property type="evidence" value="ECO:0007669"/>
    <property type="project" value="UniProtKB-KW"/>
</dbReference>
<dbReference type="HOGENOM" id="CLU_009665_19_5_11"/>
<keyword evidence="2 4" id="KW-0503">Monooxygenase</keyword>
<dbReference type="PRINTS" id="PR00420">
    <property type="entry name" value="RNGMNOXGNASE"/>
</dbReference>
<dbReference type="InterPro" id="IPR036188">
    <property type="entry name" value="FAD/NAD-bd_sf"/>
</dbReference>
<protein>
    <submittedName>
        <fullName evidence="4">Putative FAD-binding monooxygenase</fullName>
    </submittedName>
</protein>
<dbReference type="Pfam" id="PF01494">
    <property type="entry name" value="FAD_binding_3"/>
    <property type="match status" value="1"/>
</dbReference>
<accession>W5TIW6</accession>
<dbReference type="RefSeq" id="WP_025350523.1">
    <property type="nucleotide sequence ID" value="NZ_CP006850.1"/>
</dbReference>
<sequence length="369" mass="39646">MGTTTGRAGIVGGGIAGLAAAIALRRRGWDVTVYERAPRFTEVGAGIVLSANALHALDLLGVGARVRSHLIIDRPGTVRNQHGRILLTARIDDFVGGLVALHRADLISILAAAVPAECVRHGTEVTGVRPDGRIETHSDTERYDIVIAADGVHSRARTAVWPHPPPVRRTGISSWRWILDRPAPDEVGVVWGRYAECGIVPMSGDRTMFFAGARRPITSLDHFADWPDPVPSVIADATPDRIVTGDLLEIAVPRHLWRGRVALIGDAGHAMRPTLGQGAGLALEDAVVVADCAPDLRQYSVIRRRRVAAMNIVSRHGMRLTAPGSTLLAAVRDVAVRTTPDAAAVRLLRTTNSRLLGAWKRPRSATDRG</sequence>
<dbReference type="Gene3D" id="3.50.50.60">
    <property type="entry name" value="FAD/NAD(P)-binding domain"/>
    <property type="match status" value="1"/>
</dbReference>
<evidence type="ECO:0000313" key="4">
    <source>
        <dbReference type="EMBL" id="AHH19109.1"/>
    </source>
</evidence>
<dbReference type="PANTHER" id="PTHR13789">
    <property type="entry name" value="MONOOXYGENASE"/>
    <property type="match status" value="1"/>
</dbReference>
<evidence type="ECO:0000313" key="5">
    <source>
        <dbReference type="Proteomes" id="UP000019150"/>
    </source>
</evidence>
<dbReference type="InterPro" id="IPR002938">
    <property type="entry name" value="FAD-bd"/>
</dbReference>
<dbReference type="KEGG" id="nno:NONO_c43250"/>
<dbReference type="STRING" id="1415166.NONO_c43250"/>